<organism evidence="7 8">
    <name type="scientific">Litorilinea aerophila</name>
    <dbReference type="NCBI Taxonomy" id="1204385"/>
    <lineage>
        <taxon>Bacteria</taxon>
        <taxon>Bacillati</taxon>
        <taxon>Chloroflexota</taxon>
        <taxon>Caldilineae</taxon>
        <taxon>Caldilineales</taxon>
        <taxon>Caldilineaceae</taxon>
        <taxon>Litorilinea</taxon>
    </lineage>
</organism>
<evidence type="ECO:0000313" key="7">
    <source>
        <dbReference type="EMBL" id="TQE96413.1"/>
    </source>
</evidence>
<dbReference type="InterPro" id="IPR040085">
    <property type="entry name" value="MJ0674-like"/>
</dbReference>
<dbReference type="AlphaFoldDB" id="A0A540VJX0"/>
<dbReference type="SFLD" id="SFLDS00029">
    <property type="entry name" value="Radical_SAM"/>
    <property type="match status" value="1"/>
</dbReference>
<dbReference type="Gene3D" id="3.20.20.70">
    <property type="entry name" value="Aldolase class I"/>
    <property type="match status" value="1"/>
</dbReference>
<keyword evidence="2 5" id="KW-0479">Metal-binding</keyword>
<dbReference type="Proteomes" id="UP000317371">
    <property type="component" value="Unassembled WGS sequence"/>
</dbReference>
<keyword evidence="1 5" id="KW-0949">S-adenosyl-L-methionine</keyword>
<dbReference type="EMBL" id="VIGC01000008">
    <property type="protein sequence ID" value="TQE96413.1"/>
    <property type="molecule type" value="Genomic_DNA"/>
</dbReference>
<dbReference type="GO" id="GO:0003824">
    <property type="term" value="F:catalytic activity"/>
    <property type="evidence" value="ECO:0007669"/>
    <property type="project" value="InterPro"/>
</dbReference>
<dbReference type="InterPro" id="IPR058240">
    <property type="entry name" value="rSAM_sf"/>
</dbReference>
<feature type="domain" description="Radical SAM core" evidence="6">
    <location>
        <begin position="75"/>
        <end position="238"/>
    </location>
</feature>
<reference evidence="7 8" key="1">
    <citation type="submission" date="2019-06" db="EMBL/GenBank/DDBJ databases">
        <title>Genome sequence of Litorilinea aerophila BAA-2444.</title>
        <authorList>
            <person name="Maclea K.S."/>
            <person name="Maurais E.G."/>
            <person name="Iannazzi L.C."/>
        </authorList>
    </citation>
    <scope>NUCLEOTIDE SEQUENCE [LARGE SCALE GENOMIC DNA]</scope>
    <source>
        <strain evidence="7 8">ATCC BAA-2444</strain>
    </source>
</reference>
<dbReference type="InterPro" id="IPR013785">
    <property type="entry name" value="Aldolase_TIM"/>
</dbReference>
<dbReference type="GO" id="GO:0046872">
    <property type="term" value="F:metal ion binding"/>
    <property type="evidence" value="ECO:0007669"/>
    <property type="project" value="UniProtKB-KW"/>
</dbReference>
<comment type="cofactor">
    <cofactor evidence="5">
        <name>[4Fe-4S] cluster</name>
        <dbReference type="ChEBI" id="CHEBI:49883"/>
    </cofactor>
    <text evidence="5">Binds 1 [4Fe-4S] cluster. The cluster is coordinated with 3 cysteines and an exchangeable S-adenosyl-L-methionine.</text>
</comment>
<dbReference type="InterPro" id="IPR007197">
    <property type="entry name" value="rSAM"/>
</dbReference>
<name>A0A540VJX0_9CHLR</name>
<feature type="binding site" evidence="5">
    <location>
        <position position="80"/>
    </location>
    <ligand>
        <name>[4Fe-4S] cluster</name>
        <dbReference type="ChEBI" id="CHEBI:49883"/>
        <note>4Fe-4S-S-AdoMet</note>
    </ligand>
</feature>
<evidence type="ECO:0000313" key="8">
    <source>
        <dbReference type="Proteomes" id="UP000317371"/>
    </source>
</evidence>
<keyword evidence="4 5" id="KW-0411">Iron-sulfur</keyword>
<sequence>MMAEREQDGALAGAGLARAAALAQGQLEECHLCPHHCGPARARAQGVCRVGRQSYIASEMLHLGEEAPLRPAHAIFFSGCTATCTFCTAARFAFRPTYGVVVTPEQLAERVLQRQAQGARSLCFIGGDPAPHIPFILATLAALGSRRTIPAVFNSNFYLTDTALALLADAIDLYLPDLKFGPTPGPQGCGERLGGMPDYWPVVTGCIDRLYREGRRLMVRHLLMPGHFDCCTVPVLRWLARRPGLQVSLLTQYVAPAHARGELARPLAPAEVRRAYQLARELGLDLVD</sequence>
<dbReference type="PANTHER" id="PTHR43075">
    <property type="entry name" value="FORMATE LYASE ACTIVATING ENZYME, PUTATIVE (AFU_ORTHOLOGUE AFUA_2G15630)-RELATED"/>
    <property type="match status" value="1"/>
</dbReference>
<evidence type="ECO:0000256" key="2">
    <source>
        <dbReference type="ARBA" id="ARBA00022723"/>
    </source>
</evidence>
<evidence type="ECO:0000256" key="5">
    <source>
        <dbReference type="PIRSR" id="PIRSR004869-50"/>
    </source>
</evidence>
<feature type="binding site" evidence="5">
    <location>
        <position position="87"/>
    </location>
    <ligand>
        <name>[4Fe-4S] cluster</name>
        <dbReference type="ChEBI" id="CHEBI:49883"/>
        <note>4Fe-4S-S-AdoMet</note>
    </ligand>
</feature>
<accession>A0A540VJX0</accession>
<gene>
    <name evidence="7" type="ORF">FKZ61_07955</name>
</gene>
<dbReference type="SUPFAM" id="SSF102114">
    <property type="entry name" value="Radical SAM enzymes"/>
    <property type="match status" value="1"/>
</dbReference>
<keyword evidence="3 5" id="KW-0408">Iron</keyword>
<evidence type="ECO:0000259" key="6">
    <source>
        <dbReference type="Pfam" id="PF04055"/>
    </source>
</evidence>
<proteinExistence type="predicted"/>
<evidence type="ECO:0000256" key="1">
    <source>
        <dbReference type="ARBA" id="ARBA00022691"/>
    </source>
</evidence>
<dbReference type="OrthoDB" id="9781783at2"/>
<dbReference type="InterPro" id="IPR016431">
    <property type="entry name" value="Pyrv-formate_lyase-activ_prd"/>
</dbReference>
<dbReference type="PANTHER" id="PTHR43075:SF1">
    <property type="entry name" value="FORMATE LYASE ACTIVATING ENZYME, PUTATIVE (AFU_ORTHOLOGUE AFUA_2G15630)-RELATED"/>
    <property type="match status" value="1"/>
</dbReference>
<evidence type="ECO:0000256" key="4">
    <source>
        <dbReference type="ARBA" id="ARBA00023014"/>
    </source>
</evidence>
<keyword evidence="8" id="KW-1185">Reference proteome</keyword>
<dbReference type="PIRSF" id="PIRSF004869">
    <property type="entry name" value="PflX_prd"/>
    <property type="match status" value="1"/>
</dbReference>
<comment type="caution">
    <text evidence="7">The sequence shown here is derived from an EMBL/GenBank/DDBJ whole genome shotgun (WGS) entry which is preliminary data.</text>
</comment>
<feature type="binding site" evidence="5">
    <location>
        <position position="84"/>
    </location>
    <ligand>
        <name>[4Fe-4S] cluster</name>
        <dbReference type="ChEBI" id="CHEBI:49883"/>
        <note>4Fe-4S-S-AdoMet</note>
    </ligand>
</feature>
<protein>
    <submittedName>
        <fullName evidence="7">Radical SAM protein</fullName>
    </submittedName>
</protein>
<evidence type="ECO:0000256" key="3">
    <source>
        <dbReference type="ARBA" id="ARBA00023004"/>
    </source>
</evidence>
<dbReference type="Pfam" id="PF04055">
    <property type="entry name" value="Radical_SAM"/>
    <property type="match status" value="1"/>
</dbReference>
<dbReference type="GO" id="GO:0051536">
    <property type="term" value="F:iron-sulfur cluster binding"/>
    <property type="evidence" value="ECO:0007669"/>
    <property type="project" value="UniProtKB-KW"/>
</dbReference>
<dbReference type="InParanoid" id="A0A540VJX0"/>